<organism evidence="1">
    <name type="scientific">viral metagenome</name>
    <dbReference type="NCBI Taxonomy" id="1070528"/>
    <lineage>
        <taxon>unclassified sequences</taxon>
        <taxon>metagenomes</taxon>
        <taxon>organismal metagenomes</taxon>
    </lineage>
</organism>
<name>A0A6C0HPI3_9ZZZZ</name>
<protein>
    <submittedName>
        <fullName evidence="1">Uncharacterized protein</fullName>
    </submittedName>
</protein>
<dbReference type="AlphaFoldDB" id="A0A6C0HPI3"/>
<dbReference type="EMBL" id="MN739997">
    <property type="protein sequence ID" value="QHT82260.1"/>
    <property type="molecule type" value="Genomic_DNA"/>
</dbReference>
<proteinExistence type="predicted"/>
<reference evidence="1" key="1">
    <citation type="journal article" date="2020" name="Nature">
        <title>Giant virus diversity and host interactions through global metagenomics.</title>
        <authorList>
            <person name="Schulz F."/>
            <person name="Roux S."/>
            <person name="Paez-Espino D."/>
            <person name="Jungbluth S."/>
            <person name="Walsh D.A."/>
            <person name="Denef V.J."/>
            <person name="McMahon K.D."/>
            <person name="Konstantinidis K.T."/>
            <person name="Eloe-Fadrosh E.A."/>
            <person name="Kyrpides N.C."/>
            <person name="Woyke T."/>
        </authorList>
    </citation>
    <scope>NUCLEOTIDE SEQUENCE</scope>
    <source>
        <strain evidence="1">GVMAG-M-3300023184-161</strain>
    </source>
</reference>
<accession>A0A6C0HPI3</accession>
<sequence length="217" mass="25354">MENIFVSRKNKAMLWDTLYKNNTFTGVEESRFGEMQSLFENIIHEVGQNKGDSLLNLNKQTLYLFVDRLKQTKVLPSPKIDNTYKDRADKFNKDVIKKKVEFDLHAQPKIPDTIDFRDNPTTDSANYNDNDTNLELKLAEMIKSREKLNHTIQFPKIKTASGLKKLKIFQKFDIPSSDIEILETQSRAELYDMIVNSYELIKSEIQNLKLMIDKIEI</sequence>
<evidence type="ECO:0000313" key="1">
    <source>
        <dbReference type="EMBL" id="QHT82260.1"/>
    </source>
</evidence>